<reference evidence="3" key="1">
    <citation type="submission" date="2022-11" db="UniProtKB">
        <authorList>
            <consortium name="WormBaseParasite"/>
        </authorList>
    </citation>
    <scope>IDENTIFICATION</scope>
</reference>
<evidence type="ECO:0000313" key="2">
    <source>
        <dbReference type="Proteomes" id="UP000887578"/>
    </source>
</evidence>
<feature type="region of interest" description="Disordered" evidence="1">
    <location>
        <begin position="599"/>
        <end position="671"/>
    </location>
</feature>
<keyword evidence="2" id="KW-1185">Reference proteome</keyword>
<evidence type="ECO:0000313" key="3">
    <source>
        <dbReference type="WBParaSite" id="PDA_v2.g9293.t1"/>
    </source>
</evidence>
<protein>
    <submittedName>
        <fullName evidence="3">Uncharacterized protein</fullName>
    </submittedName>
</protein>
<dbReference type="WBParaSite" id="PDA_v2.g9293.t1">
    <property type="protein sequence ID" value="PDA_v2.g9293.t1"/>
    <property type="gene ID" value="PDA_v2.g9293"/>
</dbReference>
<organism evidence="2 3">
    <name type="scientific">Panagrolaimus davidi</name>
    <dbReference type="NCBI Taxonomy" id="227884"/>
    <lineage>
        <taxon>Eukaryota</taxon>
        <taxon>Metazoa</taxon>
        <taxon>Ecdysozoa</taxon>
        <taxon>Nematoda</taxon>
        <taxon>Chromadorea</taxon>
        <taxon>Rhabditida</taxon>
        <taxon>Tylenchina</taxon>
        <taxon>Panagrolaimomorpha</taxon>
        <taxon>Panagrolaimoidea</taxon>
        <taxon>Panagrolaimidae</taxon>
        <taxon>Panagrolaimus</taxon>
    </lineage>
</organism>
<evidence type="ECO:0000256" key="1">
    <source>
        <dbReference type="SAM" id="MobiDB-lite"/>
    </source>
</evidence>
<feature type="region of interest" description="Disordered" evidence="1">
    <location>
        <begin position="1"/>
        <end position="22"/>
    </location>
</feature>
<name>A0A914RCD0_9BILA</name>
<proteinExistence type="predicted"/>
<dbReference type="AlphaFoldDB" id="A0A914RCD0"/>
<sequence length="671" mass="76334">MKKLNPFEFSRQEDSGEAQTPEVSQFVANQRLLNTNESTVAVNDQATSVGNFNPQFHNQNFQHIMGNYIQPQIRLPNVSASLSQSTPSFNQPQPLMPNSGHLTYYPHESQSLYLQPPPWYQQPRPSFNQPQPLMPNSGHLTYYPHESQSLYLQPPPWYQQPRPSFNQPQSSIPQQEQIISQSIHSTVEHIDVQTPTENTNSTGNNSISYIRFYYHTNRELIERSYASYSSPKKLLFYGNDLYEFIGQHMVAKTSVVILRENKHQHLKHIAERQILNRLMEFIALTKPDFQVSAAERRSFGTMLDELTCSSIFQDISLKSGSGKLDERVKKRRSDFVKASGIKRIKGETTTRSDDDINLISNKLLYVEDTKVLHELYEKSSSSRVKWIQGQKAERGVLTLALAKFRHLKSDLSLLQYDVTTMFLSKHEKPTSLRSAFRDIIPGIFKLAAINSVPFEHPGSDMIQSEIPAFKALCYLLKVYCKRSGIEIERIFLERKDLNYREALQFMVDQKISSPMIFSFETFNQRQFYIASDDEILKVNGHFADAIKSLLDVYIIFSLKPDSKTTGIIYFFELMMGIKTNAVSSRLQLLADLKNAASQSQQSENVNADSQSENVNADSQSENVNADSQSENVNADSQSENVNADSQSENVNADSQSENVNADSQSEGDAFT</sequence>
<accession>A0A914RCD0</accession>
<dbReference type="Proteomes" id="UP000887578">
    <property type="component" value="Unplaced"/>
</dbReference>